<dbReference type="SUPFAM" id="SSF48452">
    <property type="entry name" value="TPR-like"/>
    <property type="match status" value="1"/>
</dbReference>
<evidence type="ECO:0000313" key="2">
    <source>
        <dbReference type="EMBL" id="TWH04202.1"/>
    </source>
</evidence>
<keyword evidence="3" id="KW-1185">Reference proteome</keyword>
<dbReference type="OrthoDB" id="7319921at2"/>
<dbReference type="EMBL" id="VLJS01000106">
    <property type="protein sequence ID" value="TWH04202.1"/>
    <property type="molecule type" value="Genomic_DNA"/>
</dbReference>
<reference evidence="2 3" key="1">
    <citation type="submission" date="2019-07" db="EMBL/GenBank/DDBJ databases">
        <title>Genome sequencing of lignin-degrading bacterial isolates.</title>
        <authorList>
            <person name="Gladden J."/>
        </authorList>
    </citation>
    <scope>NUCLEOTIDE SEQUENCE [LARGE SCALE GENOMIC DNA]</scope>
    <source>
        <strain evidence="2 3">J19</strain>
    </source>
</reference>
<keyword evidence="1" id="KW-0732">Signal</keyword>
<name>A0A562D3I8_9GAMM</name>
<accession>A0A562D3I8</accession>
<dbReference type="Proteomes" id="UP000321583">
    <property type="component" value="Unassembled WGS sequence"/>
</dbReference>
<feature type="signal peptide" evidence="1">
    <location>
        <begin position="1"/>
        <end position="26"/>
    </location>
</feature>
<sequence length="435" mass="45468">MSGRTRPPRLAAALALALALALPAQAQVPGLPAALQPYYEALLADGEWGAVLNLQRMGLEAIDQGQPEVAATAFDAAIERIELVYADSQAAKKARSLWSSEGVKDFKGEPYERAMAYYYRGLLFLAEGDYGNARAAFRAAEYQDTVAEQEEYAGDFGLMSLLAGWASQCEGDAAMAAEFYGRAAAQQPQGLQPPAPGADTLVLVESGGAPVKAATGGYGEALQLKPGDNPFVAVRMGGQELAALGDVGWQARTRGGRMIDVVLDGKASFREGAETVGSAGVSLGAQVAAFAPGDDSLAVAGALAVVGVAATLIGGAVKAKADIRAWDNLPDRIYGGFVAGGARPLPPVSEAEGDGEQWPIEAPVIDRRAGACRLVLYRTREPATLRAQAVSNLSEPERRKLLKRNEQRDRAFRSQMAALFAAAPGEAAEPPGPGE</sequence>
<evidence type="ECO:0008006" key="4">
    <source>
        <dbReference type="Google" id="ProtNLM"/>
    </source>
</evidence>
<evidence type="ECO:0000256" key="1">
    <source>
        <dbReference type="SAM" id="SignalP"/>
    </source>
</evidence>
<protein>
    <recommendedName>
        <fullName evidence="4">Tetratricopeptide repeat protein</fullName>
    </recommendedName>
</protein>
<dbReference type="RefSeq" id="WP_125165865.1">
    <property type="nucleotide sequence ID" value="NZ_VLJS01000106.1"/>
</dbReference>
<evidence type="ECO:0000313" key="3">
    <source>
        <dbReference type="Proteomes" id="UP000321583"/>
    </source>
</evidence>
<gene>
    <name evidence="2" type="ORF">L613_007300000080</name>
</gene>
<dbReference type="InterPro" id="IPR011990">
    <property type="entry name" value="TPR-like_helical_dom_sf"/>
</dbReference>
<proteinExistence type="predicted"/>
<organism evidence="2 3">
    <name type="scientific">Pseudoxanthomonas taiwanensis J19</name>
    <dbReference type="NCBI Taxonomy" id="935569"/>
    <lineage>
        <taxon>Bacteria</taxon>
        <taxon>Pseudomonadati</taxon>
        <taxon>Pseudomonadota</taxon>
        <taxon>Gammaproteobacteria</taxon>
        <taxon>Lysobacterales</taxon>
        <taxon>Lysobacteraceae</taxon>
        <taxon>Pseudoxanthomonas</taxon>
    </lineage>
</organism>
<comment type="caution">
    <text evidence="2">The sequence shown here is derived from an EMBL/GenBank/DDBJ whole genome shotgun (WGS) entry which is preliminary data.</text>
</comment>
<feature type="chain" id="PRO_5021842714" description="Tetratricopeptide repeat protein" evidence="1">
    <location>
        <begin position="27"/>
        <end position="435"/>
    </location>
</feature>
<dbReference type="AlphaFoldDB" id="A0A562D3I8"/>